<reference evidence="1 2" key="1">
    <citation type="submission" date="2019-07" db="EMBL/GenBank/DDBJ databases">
        <title>Genomic Encyclopedia of Type Strains, Phase IV (KMG-IV): sequencing the most valuable type-strain genomes for metagenomic binning, comparative biology and taxonomic classification.</title>
        <authorList>
            <person name="Goeker M."/>
        </authorList>
    </citation>
    <scope>NUCLEOTIDE SEQUENCE [LARGE SCALE GENOMIC DNA]</scope>
    <source>
        <strain evidence="1 2">DSM 18961</strain>
    </source>
</reference>
<protein>
    <recommendedName>
        <fullName evidence="3">Parallel beta helix pectate lyase-like protein</fullName>
    </recommendedName>
</protein>
<comment type="caution">
    <text evidence="1">The sequence shown here is derived from an EMBL/GenBank/DDBJ whole genome shotgun (WGS) entry which is preliminary data.</text>
</comment>
<sequence>MRYFLSILAVIIITTVSSCRKDFTTIASFGQLEFSRDTVFLDTVFTNIGSATYNLKVYNRSNKAITIPQITLENGTASNYRLNVDGKPGKSFENIDLLANDSMYVFIETTIDFSNIPDPLYTDRILFDNGNNQQDVDLVTLVQDATFIFPDKDPISMKIDSLSLDGEPTTIKGRFLEDSELIFTKDKPYVIYGYAAIPSNKTLIIEAGAKIHFHDNSGLIVDRDATLKVNGTLDEKVVFEGDRLESSFSRIPGQWGTIWMRAGSKENEVNHAQIKNGVIGFLVDSLGSATTPTLKLQNTEVYNHVNFGILGSQTNIEGNNVVIGSAGQASFAGTAGGTYNFTHSTFANYWSNSLRRLPTVLINNFSVNQNDMGQEIIETQDLQEATFTNCIIEGNNNIEFVLDKIDGSLFNYNLSNCLIRFNDINGLYTNNDELKFDDVTHYQNIILNGTPGFKSVFFNEFIIGEESDAINKATPTTISLDILGTDRTSNPDIGAYQHISFQ</sequence>
<organism evidence="1 2">
    <name type="scientific">Tenacibaculum adriaticum</name>
    <dbReference type="NCBI Taxonomy" id="413713"/>
    <lineage>
        <taxon>Bacteria</taxon>
        <taxon>Pseudomonadati</taxon>
        <taxon>Bacteroidota</taxon>
        <taxon>Flavobacteriia</taxon>
        <taxon>Flavobacteriales</taxon>
        <taxon>Flavobacteriaceae</taxon>
        <taxon>Tenacibaculum</taxon>
    </lineage>
</organism>
<evidence type="ECO:0000313" key="2">
    <source>
        <dbReference type="Proteomes" id="UP000323136"/>
    </source>
</evidence>
<dbReference type="SUPFAM" id="SSF51126">
    <property type="entry name" value="Pectin lyase-like"/>
    <property type="match status" value="1"/>
</dbReference>
<proteinExistence type="predicted"/>
<keyword evidence="2" id="KW-1185">Reference proteome</keyword>
<dbReference type="OrthoDB" id="1111178at2"/>
<evidence type="ECO:0008006" key="3">
    <source>
        <dbReference type="Google" id="ProtNLM"/>
    </source>
</evidence>
<dbReference type="InterPro" id="IPR011050">
    <property type="entry name" value="Pectin_lyase_fold/virulence"/>
</dbReference>
<dbReference type="EMBL" id="VNIA01000004">
    <property type="protein sequence ID" value="TYP97566.1"/>
    <property type="molecule type" value="Genomic_DNA"/>
</dbReference>
<dbReference type="PROSITE" id="PS51257">
    <property type="entry name" value="PROKAR_LIPOPROTEIN"/>
    <property type="match status" value="1"/>
</dbReference>
<dbReference type="AlphaFoldDB" id="A0A5S5DRB8"/>
<gene>
    <name evidence="1" type="ORF">C7447_104260</name>
</gene>
<evidence type="ECO:0000313" key="1">
    <source>
        <dbReference type="EMBL" id="TYP97566.1"/>
    </source>
</evidence>
<name>A0A5S5DRB8_9FLAO</name>
<accession>A0A5S5DRB8</accession>
<dbReference type="Proteomes" id="UP000323136">
    <property type="component" value="Unassembled WGS sequence"/>
</dbReference>
<dbReference type="RefSeq" id="WP_148870902.1">
    <property type="nucleotide sequence ID" value="NZ_VNIA01000004.1"/>
</dbReference>